<evidence type="ECO:0000313" key="1">
    <source>
        <dbReference type="EMBL" id="KAK7688737.1"/>
    </source>
</evidence>
<proteinExistence type="predicted"/>
<keyword evidence="2" id="KW-1185">Reference proteome</keyword>
<protein>
    <submittedName>
        <fullName evidence="1">Uncharacterized protein</fullName>
    </submittedName>
</protein>
<sequence length="73" mass="8162">MFGIRWYFHTILYCVVGPNSPTLRLLASISNPDLQDLLMAPWLLPVPSLLHKNCDQDPPTLSSSSLHSTLTKV</sequence>
<gene>
    <name evidence="1" type="ORF">QCA50_008276</name>
</gene>
<organism evidence="1 2">
    <name type="scientific">Cerrena zonata</name>
    <dbReference type="NCBI Taxonomy" id="2478898"/>
    <lineage>
        <taxon>Eukaryota</taxon>
        <taxon>Fungi</taxon>
        <taxon>Dikarya</taxon>
        <taxon>Basidiomycota</taxon>
        <taxon>Agaricomycotina</taxon>
        <taxon>Agaricomycetes</taxon>
        <taxon>Polyporales</taxon>
        <taxon>Cerrenaceae</taxon>
        <taxon>Cerrena</taxon>
    </lineage>
</organism>
<reference evidence="1 2" key="1">
    <citation type="submission" date="2022-09" db="EMBL/GenBank/DDBJ databases">
        <authorList>
            <person name="Palmer J.M."/>
        </authorList>
    </citation>
    <scope>NUCLEOTIDE SEQUENCE [LARGE SCALE GENOMIC DNA]</scope>
    <source>
        <strain evidence="1 2">DSM 7382</strain>
    </source>
</reference>
<evidence type="ECO:0000313" key="2">
    <source>
        <dbReference type="Proteomes" id="UP001385951"/>
    </source>
</evidence>
<dbReference type="AlphaFoldDB" id="A0AAW0GFN3"/>
<dbReference type="EMBL" id="JASBNA010000010">
    <property type="protein sequence ID" value="KAK7688737.1"/>
    <property type="molecule type" value="Genomic_DNA"/>
</dbReference>
<dbReference type="Proteomes" id="UP001385951">
    <property type="component" value="Unassembled WGS sequence"/>
</dbReference>
<accession>A0AAW0GFN3</accession>
<comment type="caution">
    <text evidence="1">The sequence shown here is derived from an EMBL/GenBank/DDBJ whole genome shotgun (WGS) entry which is preliminary data.</text>
</comment>
<name>A0AAW0GFN3_9APHY</name>